<protein>
    <submittedName>
        <fullName evidence="1">Uncharacterized protein</fullName>
    </submittedName>
</protein>
<evidence type="ECO:0000313" key="1">
    <source>
        <dbReference type="EMBL" id="VDN10312.1"/>
    </source>
</evidence>
<proteinExistence type="predicted"/>
<dbReference type="EMBL" id="UYRU01048885">
    <property type="protein sequence ID" value="VDN10312.1"/>
    <property type="molecule type" value="Genomic_DNA"/>
</dbReference>
<reference evidence="1 2" key="1">
    <citation type="submission" date="2018-11" db="EMBL/GenBank/DDBJ databases">
        <authorList>
            <consortium name="Pathogen Informatics"/>
        </authorList>
    </citation>
    <scope>NUCLEOTIDE SEQUENCE [LARGE SCALE GENOMIC DNA]</scope>
</reference>
<gene>
    <name evidence="1" type="ORF">DILT_LOCUS6143</name>
</gene>
<name>A0A3P7NPH7_DIBLA</name>
<evidence type="ECO:0000313" key="2">
    <source>
        <dbReference type="Proteomes" id="UP000281553"/>
    </source>
</evidence>
<dbReference type="AlphaFoldDB" id="A0A3P7NPH7"/>
<organism evidence="1 2">
    <name type="scientific">Dibothriocephalus latus</name>
    <name type="common">Fish tapeworm</name>
    <name type="synonym">Diphyllobothrium latum</name>
    <dbReference type="NCBI Taxonomy" id="60516"/>
    <lineage>
        <taxon>Eukaryota</taxon>
        <taxon>Metazoa</taxon>
        <taxon>Spiralia</taxon>
        <taxon>Lophotrochozoa</taxon>
        <taxon>Platyhelminthes</taxon>
        <taxon>Cestoda</taxon>
        <taxon>Eucestoda</taxon>
        <taxon>Diphyllobothriidea</taxon>
        <taxon>Diphyllobothriidae</taxon>
        <taxon>Dibothriocephalus</taxon>
    </lineage>
</organism>
<sequence length="145" mass="16334">MRKSNFSKRFLAETNLAITGSRLDLNLLVKDTGNGVLSTGSLESLELESLQRRLKKCDFDEVRVDNAVMCQPRLVDYSRGDGGGDVDLLQVDWNLERQDVSSTEVPSNRLTVDATHLRSCIDVRAEFLKPSFAVDERVPLLIYMK</sequence>
<accession>A0A3P7NPH7</accession>
<dbReference type="Proteomes" id="UP000281553">
    <property type="component" value="Unassembled WGS sequence"/>
</dbReference>
<keyword evidence="2" id="KW-1185">Reference proteome</keyword>